<evidence type="ECO:0000313" key="4">
    <source>
        <dbReference type="Proteomes" id="UP001146120"/>
    </source>
</evidence>
<dbReference type="Pfam" id="PF11976">
    <property type="entry name" value="Rad60-SLD"/>
    <property type="match status" value="2"/>
</dbReference>
<evidence type="ECO:0000259" key="2">
    <source>
        <dbReference type="PROSITE" id="PS50053"/>
    </source>
</evidence>
<keyword evidence="4" id="KW-1185">Reference proteome</keyword>
<sequence>MSSDEGDDDVKLYNPLQRNQKRKIFVTLSSSSESDDDDSRDISFTSSLGDTSPSGRARRRRRVSTLTPVKGTANGAIDPVINLDDSGDELLTREERARATLRELEIQREIELRLAQDSLLNQTRAIMSKTTETVHQISQDIAADDDDDDSDFEILSTAPTSAPPDPTSRSESTNDGQGSKKQRHIRLKLVVHGKRPEIFKIDESTELSKLHASFCRKHNLPNPDDVILNADGRPLNLSETVGSYNFLDQDEITVVLRNYVDPSAIKVQVRYPDKTTEWHDILPSTQVETLVAAIAAKRSVPASAVSLRIDGETMEPKKTFEFYDLEGGELIEAKV</sequence>
<dbReference type="PANTHER" id="PTHR10562">
    <property type="entry name" value="SMALL UBIQUITIN-RELATED MODIFIER"/>
    <property type="match status" value="1"/>
</dbReference>
<dbReference type="SUPFAM" id="SSF54236">
    <property type="entry name" value="Ubiquitin-like"/>
    <property type="match status" value="2"/>
</dbReference>
<reference evidence="3" key="1">
    <citation type="submission" date="2022-11" db="EMBL/GenBank/DDBJ databases">
        <authorList>
            <person name="Morgan W.R."/>
            <person name="Tartar A."/>
        </authorList>
    </citation>
    <scope>NUCLEOTIDE SEQUENCE</scope>
    <source>
        <strain evidence="3">ARSEF 373</strain>
    </source>
</reference>
<dbReference type="Proteomes" id="UP001146120">
    <property type="component" value="Unassembled WGS sequence"/>
</dbReference>
<dbReference type="EMBL" id="DAKRPA010000036">
    <property type="protein sequence ID" value="DBA02136.1"/>
    <property type="molecule type" value="Genomic_DNA"/>
</dbReference>
<gene>
    <name evidence="3" type="ORF">N0F65_011203</name>
</gene>
<name>A0AAV2Z738_9STRA</name>
<dbReference type="InterPro" id="IPR022617">
    <property type="entry name" value="Rad60/SUMO-like_dom"/>
</dbReference>
<dbReference type="InterPro" id="IPR000626">
    <property type="entry name" value="Ubiquitin-like_dom"/>
</dbReference>
<dbReference type="InterPro" id="IPR029071">
    <property type="entry name" value="Ubiquitin-like_domsf"/>
</dbReference>
<dbReference type="CDD" id="cd01763">
    <property type="entry name" value="Ubl_SUMO_like"/>
    <property type="match status" value="1"/>
</dbReference>
<feature type="domain" description="Ubiquitin-like" evidence="2">
    <location>
        <begin position="265"/>
        <end position="335"/>
    </location>
</feature>
<feature type="region of interest" description="Disordered" evidence="1">
    <location>
        <begin position="28"/>
        <end position="71"/>
    </location>
</feature>
<proteinExistence type="predicted"/>
<feature type="region of interest" description="Disordered" evidence="1">
    <location>
        <begin position="142"/>
        <end position="185"/>
    </location>
</feature>
<evidence type="ECO:0000256" key="1">
    <source>
        <dbReference type="SAM" id="MobiDB-lite"/>
    </source>
</evidence>
<accession>A0AAV2Z738</accession>
<reference evidence="3" key="2">
    <citation type="journal article" date="2023" name="Microbiol Resour">
        <title>Decontamination and Annotation of the Draft Genome Sequence of the Oomycete Lagenidium giganteum ARSEF 373.</title>
        <authorList>
            <person name="Morgan W.R."/>
            <person name="Tartar A."/>
        </authorList>
    </citation>
    <scope>NUCLEOTIDE SEQUENCE</scope>
    <source>
        <strain evidence="3">ARSEF 373</strain>
    </source>
</reference>
<dbReference type="Gene3D" id="3.10.20.90">
    <property type="entry name" value="Phosphatidylinositol 3-kinase Catalytic Subunit, Chain A, domain 1"/>
    <property type="match status" value="2"/>
</dbReference>
<dbReference type="AlphaFoldDB" id="A0AAV2Z738"/>
<feature type="compositionally biased region" description="Acidic residues" evidence="1">
    <location>
        <begin position="142"/>
        <end position="152"/>
    </location>
</feature>
<protein>
    <recommendedName>
        <fullName evidence="2">Ubiquitin-like domain-containing protein</fullName>
    </recommendedName>
</protein>
<evidence type="ECO:0000313" key="3">
    <source>
        <dbReference type="EMBL" id="DBA02136.1"/>
    </source>
</evidence>
<comment type="caution">
    <text evidence="3">The sequence shown here is derived from an EMBL/GenBank/DDBJ whole genome shotgun (WGS) entry which is preliminary data.</text>
</comment>
<organism evidence="3 4">
    <name type="scientific">Lagenidium giganteum</name>
    <dbReference type="NCBI Taxonomy" id="4803"/>
    <lineage>
        <taxon>Eukaryota</taxon>
        <taxon>Sar</taxon>
        <taxon>Stramenopiles</taxon>
        <taxon>Oomycota</taxon>
        <taxon>Peronosporomycetes</taxon>
        <taxon>Pythiales</taxon>
        <taxon>Pythiaceae</taxon>
    </lineage>
</organism>
<dbReference type="PROSITE" id="PS50053">
    <property type="entry name" value="UBIQUITIN_2"/>
    <property type="match status" value="1"/>
</dbReference>